<accession>A0A1F5X2Z5</accession>
<comment type="caution">
    <text evidence="1">The sequence shown here is derived from an EMBL/GenBank/DDBJ whole genome shotgun (WGS) entry which is preliminary data.</text>
</comment>
<proteinExistence type="predicted"/>
<name>A0A1F5X2Z5_9BACT</name>
<organism evidence="1 2">
    <name type="scientific">Candidatus Giovannonibacteria bacterium RIFCSPLOWO2_01_FULL_46_13</name>
    <dbReference type="NCBI Taxonomy" id="1798352"/>
    <lineage>
        <taxon>Bacteria</taxon>
        <taxon>Candidatus Giovannoniibacteriota</taxon>
    </lineage>
</organism>
<sequence length="170" mass="19704">MTKLLELIFNKIRNTEVVINKGPTDKVAEGEVREFILEDEELKKLYWFVAQAERNLERAMLKIRQRALDCAERNEDFEKSAVFTEIARELIQLGSICYSLQALFWNSFAYEFPELAGKRFEIREGWQVISNRKQEAPLSAITIGIPQELLEKIMTGNIDPQTPGKKETVH</sequence>
<evidence type="ECO:0000313" key="1">
    <source>
        <dbReference type="EMBL" id="OGF82269.1"/>
    </source>
</evidence>
<evidence type="ECO:0000313" key="2">
    <source>
        <dbReference type="Proteomes" id="UP000178684"/>
    </source>
</evidence>
<dbReference type="AlphaFoldDB" id="A0A1F5X2Z5"/>
<dbReference type="EMBL" id="MFIE01000023">
    <property type="protein sequence ID" value="OGF82269.1"/>
    <property type="molecule type" value="Genomic_DNA"/>
</dbReference>
<protein>
    <submittedName>
        <fullName evidence="1">Uncharacterized protein</fullName>
    </submittedName>
</protein>
<gene>
    <name evidence="1" type="ORF">A3B18_02920</name>
</gene>
<reference evidence="1 2" key="1">
    <citation type="journal article" date="2016" name="Nat. Commun.">
        <title>Thousands of microbial genomes shed light on interconnected biogeochemical processes in an aquifer system.</title>
        <authorList>
            <person name="Anantharaman K."/>
            <person name="Brown C.T."/>
            <person name="Hug L.A."/>
            <person name="Sharon I."/>
            <person name="Castelle C.J."/>
            <person name="Probst A.J."/>
            <person name="Thomas B.C."/>
            <person name="Singh A."/>
            <person name="Wilkins M.J."/>
            <person name="Karaoz U."/>
            <person name="Brodie E.L."/>
            <person name="Williams K.H."/>
            <person name="Hubbard S.S."/>
            <person name="Banfield J.F."/>
        </authorList>
    </citation>
    <scope>NUCLEOTIDE SEQUENCE [LARGE SCALE GENOMIC DNA]</scope>
</reference>
<dbReference type="Proteomes" id="UP000178684">
    <property type="component" value="Unassembled WGS sequence"/>
</dbReference>